<organism evidence="7 8">
    <name type="scientific">Bambusicola thoracicus</name>
    <name type="common">Chinese bamboo-partridge</name>
    <name type="synonym">Perdix thoracica</name>
    <dbReference type="NCBI Taxonomy" id="9083"/>
    <lineage>
        <taxon>Eukaryota</taxon>
        <taxon>Metazoa</taxon>
        <taxon>Chordata</taxon>
        <taxon>Craniata</taxon>
        <taxon>Vertebrata</taxon>
        <taxon>Euteleostomi</taxon>
        <taxon>Archelosauria</taxon>
        <taxon>Archosauria</taxon>
        <taxon>Dinosauria</taxon>
        <taxon>Saurischia</taxon>
        <taxon>Theropoda</taxon>
        <taxon>Coelurosauria</taxon>
        <taxon>Aves</taxon>
        <taxon>Neognathae</taxon>
        <taxon>Galloanserae</taxon>
        <taxon>Galliformes</taxon>
        <taxon>Phasianidae</taxon>
        <taxon>Perdicinae</taxon>
        <taxon>Bambusicola</taxon>
    </lineage>
</organism>
<reference evidence="7 8" key="1">
    <citation type="submission" date="2018-01" db="EMBL/GenBank/DDBJ databases">
        <title>Comparison of the Chinese Bamboo Partridge and Red Junglefowl genome sequences highlights the importance of demography in genome evolution.</title>
        <authorList>
            <person name="Tiley G.P."/>
            <person name="Kimball R.T."/>
            <person name="Braun E.L."/>
            <person name="Burleigh J.G."/>
        </authorList>
    </citation>
    <scope>NUCLEOTIDE SEQUENCE [LARGE SCALE GENOMIC DNA]</scope>
    <source>
        <strain evidence="7">RTK389</strain>
        <tissue evidence="7">Blood</tissue>
    </source>
</reference>
<proteinExistence type="inferred from homology"/>
<keyword evidence="6" id="KW-0805">Transcription regulation</keyword>
<evidence type="ECO:0000256" key="5">
    <source>
        <dbReference type="ARBA" id="ARBA00051722"/>
    </source>
</evidence>
<dbReference type="EMBL" id="PPHD01020813">
    <property type="protein sequence ID" value="POI28103.1"/>
    <property type="molecule type" value="Genomic_DNA"/>
</dbReference>
<dbReference type="GO" id="GO:0005634">
    <property type="term" value="C:nucleus"/>
    <property type="evidence" value="ECO:0007669"/>
    <property type="project" value="TreeGrafter"/>
</dbReference>
<keyword evidence="6" id="KW-0804">Transcription</keyword>
<comment type="catalytic activity">
    <reaction evidence="5 6">
        <text>O-phospho-L-tyrosyl-[protein] + H2O = L-tyrosyl-[protein] + phosphate</text>
        <dbReference type="Rhea" id="RHEA:10684"/>
        <dbReference type="Rhea" id="RHEA-COMP:10136"/>
        <dbReference type="Rhea" id="RHEA-COMP:20101"/>
        <dbReference type="ChEBI" id="CHEBI:15377"/>
        <dbReference type="ChEBI" id="CHEBI:43474"/>
        <dbReference type="ChEBI" id="CHEBI:46858"/>
        <dbReference type="ChEBI" id="CHEBI:61978"/>
        <dbReference type="EC" id="3.1.3.48"/>
    </reaction>
</comment>
<evidence type="ECO:0000256" key="2">
    <source>
        <dbReference type="ARBA" id="ARBA00022801"/>
    </source>
</evidence>
<protein>
    <recommendedName>
        <fullName evidence="6">Eyes absent homolog</fullName>
        <ecNumber evidence="6">3.1.3.48</ecNumber>
    </recommendedName>
</protein>
<dbReference type="GO" id="GO:0004725">
    <property type="term" value="F:protein tyrosine phosphatase activity"/>
    <property type="evidence" value="ECO:0007669"/>
    <property type="project" value="UniProtKB-EC"/>
</dbReference>
<keyword evidence="4 6" id="KW-0904">Protein phosphatase</keyword>
<dbReference type="Gene3D" id="3.40.50.12350">
    <property type="match status" value="1"/>
</dbReference>
<evidence type="ECO:0000256" key="3">
    <source>
        <dbReference type="ARBA" id="ARBA00022842"/>
    </source>
</evidence>
<evidence type="ECO:0000256" key="6">
    <source>
        <dbReference type="RuleBase" id="RU362036"/>
    </source>
</evidence>
<name>A0A2P4SVJ4_BAMTH</name>
<evidence type="ECO:0000256" key="4">
    <source>
        <dbReference type="ARBA" id="ARBA00022912"/>
    </source>
</evidence>
<sequence length="190" mass="21442">ECDQVHIDDVSSDDNGQDLSTYSFATDGFHAAASSANLCLPTGVRGGVDWMRKLAFRYRRVKELYNTYKNNIGGEFNCEKRFRMLISVSANDPHGMGPIVTTSDNQCKMYLVHLISIWVKVLNYSNFNYFSRFRSNCVNVLVTTTQLIPALAKVLLYSLGGAFPIENIYSATKIGKKIILPFILTTLHYY</sequence>
<comment type="similarity">
    <text evidence="1 6">Belongs to the HAD-like hydrolase superfamily. EYA family.</text>
</comment>
<keyword evidence="3 6" id="KW-0460">Magnesium</keyword>
<gene>
    <name evidence="7" type="ORF">CIB84_008147</name>
</gene>
<dbReference type="AlphaFoldDB" id="A0A2P4SVJ4"/>
<dbReference type="EC" id="3.1.3.48" evidence="6"/>
<dbReference type="GO" id="GO:2001240">
    <property type="term" value="P:negative regulation of extrinsic apoptotic signaling pathway in absence of ligand"/>
    <property type="evidence" value="ECO:0007669"/>
    <property type="project" value="TreeGrafter"/>
</dbReference>
<keyword evidence="6" id="KW-0479">Metal-binding</keyword>
<dbReference type="OrthoDB" id="167668at2759"/>
<keyword evidence="2 6" id="KW-0378">Hydrolase</keyword>
<dbReference type="GO" id="GO:0045739">
    <property type="term" value="P:positive regulation of DNA repair"/>
    <property type="evidence" value="ECO:0007669"/>
    <property type="project" value="TreeGrafter"/>
</dbReference>
<evidence type="ECO:0000313" key="7">
    <source>
        <dbReference type="EMBL" id="POI28103.1"/>
    </source>
</evidence>
<evidence type="ECO:0000313" key="8">
    <source>
        <dbReference type="Proteomes" id="UP000237246"/>
    </source>
</evidence>
<evidence type="ECO:0000256" key="1">
    <source>
        <dbReference type="ARBA" id="ARBA00010501"/>
    </source>
</evidence>
<keyword evidence="8" id="KW-1185">Reference proteome</keyword>
<dbReference type="GO" id="GO:0030154">
    <property type="term" value="P:cell differentiation"/>
    <property type="evidence" value="ECO:0007669"/>
    <property type="project" value="TreeGrafter"/>
</dbReference>
<dbReference type="PANTHER" id="PTHR10190:SF17">
    <property type="entry name" value="EYES ABSENT HOMOLOG 4"/>
    <property type="match status" value="1"/>
</dbReference>
<dbReference type="PANTHER" id="PTHR10190">
    <property type="entry name" value="EYES ABSENT"/>
    <property type="match status" value="1"/>
</dbReference>
<comment type="cofactor">
    <cofactor evidence="6">
        <name>Mg(2+)</name>
        <dbReference type="ChEBI" id="CHEBI:18420"/>
    </cofactor>
    <text evidence="6">Binds 1 Mg(2+) ion per subunit.</text>
</comment>
<dbReference type="Proteomes" id="UP000237246">
    <property type="component" value="Unassembled WGS sequence"/>
</dbReference>
<dbReference type="GO" id="GO:0046872">
    <property type="term" value="F:metal ion binding"/>
    <property type="evidence" value="ECO:0007669"/>
    <property type="project" value="UniProtKB-KW"/>
</dbReference>
<feature type="non-terminal residue" evidence="7">
    <location>
        <position position="1"/>
    </location>
</feature>
<comment type="caution">
    <text evidence="7">The sequence shown here is derived from an EMBL/GenBank/DDBJ whole genome shotgun (WGS) entry which is preliminary data.</text>
</comment>
<dbReference type="InterPro" id="IPR028472">
    <property type="entry name" value="EYA"/>
</dbReference>
<dbReference type="InterPro" id="IPR038102">
    <property type="entry name" value="EYA_dom_sf"/>
</dbReference>
<accession>A0A2P4SVJ4</accession>